<dbReference type="OrthoDB" id="392591at2759"/>
<protein>
    <recommendedName>
        <fullName evidence="2">SDE2-like domain-containing protein</fullName>
    </recommendedName>
</protein>
<feature type="compositionally biased region" description="Basic and acidic residues" evidence="1">
    <location>
        <begin position="499"/>
        <end position="510"/>
    </location>
</feature>
<gene>
    <name evidence="3" type="ORF">PGO_114440</name>
</gene>
<comment type="caution">
    <text evidence="3">The sequence shown here is derived from an EMBL/GenBank/DDBJ whole genome shotgun (WGS) entry which is preliminary data.</text>
</comment>
<feature type="compositionally biased region" description="Basic residues" evidence="1">
    <location>
        <begin position="346"/>
        <end position="357"/>
    </location>
</feature>
<feature type="region of interest" description="Disordered" evidence="1">
    <location>
        <begin position="411"/>
        <end position="462"/>
    </location>
</feature>
<evidence type="ECO:0000313" key="3">
    <source>
        <dbReference type="EMBL" id="GAW81990.1"/>
    </source>
</evidence>
<reference evidence="4" key="1">
    <citation type="submission" date="2017-04" db="EMBL/GenBank/DDBJ databases">
        <title>Plasmodium gonderi genome.</title>
        <authorList>
            <person name="Arisue N."/>
            <person name="Honma H."/>
            <person name="Kawai S."/>
            <person name="Tougan T."/>
            <person name="Tanabe K."/>
            <person name="Horii T."/>
        </authorList>
    </citation>
    <scope>NUCLEOTIDE SEQUENCE [LARGE SCALE GENOMIC DNA]</scope>
    <source>
        <strain evidence="4">ATCC 30045</strain>
    </source>
</reference>
<sequence length="521" mass="61662">MTSNYIIHIGNNIVNKRLKIYEYLNKYERRILEKNANAFFYILINLIFDVPIERFRLVINRKYIFLKKKKKIDTVFNITKKLLILNNISIKKRFKSGEEDEYMGCAVKTSYVQCINYFQCFNDSHYTKNSPSIIEHGLLYPMYKSSNILSECTLKDLELSQTPTLCYSASSLLLDNANKKHNLFTNEKKDTSHHSIMSDILIKSNPEKLIDSKRFFYEFEEDPFQNTRYSTNYLNHIDNRRNEYKKEIKKKLSSYNSFHFKEIKNKLNEFKWKSNEEYYYPKKTTTYCDSNLHKQNSENNYCEKKSIILINKNENKSGINIFDEFLDIYLLFRLRGGKGGFGANLRNKKKKKKKKKKSNLDDASRNARGTRTLVDTIIKTTEILAKKKKHEQMLIEKLNTAAPFIHRFSYDSSDELTNNNNQTLKSEKWKEDKLGGKVDGHDLPEEHQADEENAQPRATNNQRNHLHDIVYNGIVQERKIKDEVAKEEKKKKEKTKKKIDKDNKMGKDRNLKSIENMYTCL</sequence>
<feature type="region of interest" description="Disordered" evidence="1">
    <location>
        <begin position="343"/>
        <end position="366"/>
    </location>
</feature>
<feature type="compositionally biased region" description="Basic and acidic residues" evidence="1">
    <location>
        <begin position="425"/>
        <end position="447"/>
    </location>
</feature>
<dbReference type="Pfam" id="PF22782">
    <property type="entry name" value="SDE2"/>
    <property type="match status" value="1"/>
</dbReference>
<name>A0A1Y1JIC8_PLAGO</name>
<organism evidence="3 4">
    <name type="scientific">Plasmodium gonderi</name>
    <dbReference type="NCBI Taxonomy" id="77519"/>
    <lineage>
        <taxon>Eukaryota</taxon>
        <taxon>Sar</taxon>
        <taxon>Alveolata</taxon>
        <taxon>Apicomplexa</taxon>
        <taxon>Aconoidasida</taxon>
        <taxon>Haemosporida</taxon>
        <taxon>Plasmodiidae</taxon>
        <taxon>Plasmodium</taxon>
        <taxon>Plasmodium (Plasmodium)</taxon>
    </lineage>
</organism>
<feature type="region of interest" description="Disordered" evidence="1">
    <location>
        <begin position="485"/>
        <end position="510"/>
    </location>
</feature>
<keyword evidence="4" id="KW-1185">Reference proteome</keyword>
<dbReference type="RefSeq" id="XP_028544579.1">
    <property type="nucleotide sequence ID" value="XM_028688778.1"/>
</dbReference>
<dbReference type="GeneID" id="39748722"/>
<dbReference type="EMBL" id="BDQF01000012">
    <property type="protein sequence ID" value="GAW81990.1"/>
    <property type="molecule type" value="Genomic_DNA"/>
</dbReference>
<dbReference type="InterPro" id="IPR053822">
    <property type="entry name" value="SDE2-like_dom"/>
</dbReference>
<accession>A0A1Y1JIC8</accession>
<proteinExistence type="predicted"/>
<evidence type="ECO:0000259" key="2">
    <source>
        <dbReference type="Pfam" id="PF22782"/>
    </source>
</evidence>
<feature type="domain" description="SDE2-like" evidence="2">
    <location>
        <begin position="336"/>
        <end position="414"/>
    </location>
</feature>
<evidence type="ECO:0000256" key="1">
    <source>
        <dbReference type="SAM" id="MobiDB-lite"/>
    </source>
</evidence>
<evidence type="ECO:0000313" key="4">
    <source>
        <dbReference type="Proteomes" id="UP000195521"/>
    </source>
</evidence>
<dbReference type="OMA" id="NPLMNEK"/>
<feature type="compositionally biased region" description="Polar residues" evidence="1">
    <location>
        <begin position="415"/>
        <end position="424"/>
    </location>
</feature>
<dbReference type="Proteomes" id="UP000195521">
    <property type="component" value="Unassembled WGS sequence"/>
</dbReference>
<dbReference type="AlphaFoldDB" id="A0A1Y1JIC8"/>